<dbReference type="SUPFAM" id="SSF52540">
    <property type="entry name" value="P-loop containing nucleoside triphosphate hydrolases"/>
    <property type="match status" value="1"/>
</dbReference>
<dbReference type="GO" id="GO:0030261">
    <property type="term" value="P:chromosome condensation"/>
    <property type="evidence" value="ECO:0007669"/>
    <property type="project" value="InterPro"/>
</dbReference>
<reference evidence="10 11" key="1">
    <citation type="submission" date="2018-06" db="EMBL/GenBank/DDBJ databases">
        <authorList>
            <consortium name="Pathogen Informatics"/>
            <person name="Doyle S."/>
        </authorList>
    </citation>
    <scope>NUCLEOTIDE SEQUENCE [LARGE SCALE GENOMIC DNA]</scope>
    <source>
        <strain evidence="10 11">NCTC12722</strain>
    </source>
</reference>
<dbReference type="GO" id="GO:0005737">
    <property type="term" value="C:cytoplasm"/>
    <property type="evidence" value="ECO:0007669"/>
    <property type="project" value="UniProtKB-SubCell"/>
</dbReference>
<feature type="coiled-coil region" evidence="7">
    <location>
        <begin position="957"/>
        <end position="1012"/>
    </location>
</feature>
<feature type="coiled-coil region" evidence="7">
    <location>
        <begin position="777"/>
        <end position="930"/>
    </location>
</feature>
<dbReference type="PANTHER" id="PTHR43977">
    <property type="entry name" value="STRUCTURAL MAINTENANCE OF CHROMOSOMES PROTEIN 3"/>
    <property type="match status" value="1"/>
</dbReference>
<feature type="coiled-coil region" evidence="7">
    <location>
        <begin position="652"/>
        <end position="728"/>
    </location>
</feature>
<evidence type="ECO:0000256" key="7">
    <source>
        <dbReference type="HAMAP-Rule" id="MF_01894"/>
    </source>
</evidence>
<keyword evidence="3 7" id="KW-0547">Nucleotide-binding</keyword>
<dbReference type="NCBIfam" id="TIGR02168">
    <property type="entry name" value="SMC_prok_B"/>
    <property type="match status" value="1"/>
</dbReference>
<dbReference type="CDD" id="cd03278">
    <property type="entry name" value="ABC_SMC_barmotin"/>
    <property type="match status" value="1"/>
</dbReference>
<comment type="function">
    <text evidence="7">Required for chromosome condensation and partitioning.</text>
</comment>
<dbReference type="EMBL" id="UIGB01000001">
    <property type="protein sequence ID" value="SUU85792.1"/>
    <property type="molecule type" value="Genomic_DNA"/>
</dbReference>
<dbReference type="GO" id="GO:0005524">
    <property type="term" value="F:ATP binding"/>
    <property type="evidence" value="ECO:0007669"/>
    <property type="project" value="UniProtKB-UniRule"/>
</dbReference>
<dbReference type="PIRSF" id="PIRSF005719">
    <property type="entry name" value="SMC"/>
    <property type="match status" value="1"/>
</dbReference>
<evidence type="ECO:0000256" key="3">
    <source>
        <dbReference type="ARBA" id="ARBA00022741"/>
    </source>
</evidence>
<evidence type="ECO:0000256" key="8">
    <source>
        <dbReference type="SAM" id="MobiDB-lite"/>
    </source>
</evidence>
<dbReference type="GO" id="GO:0003677">
    <property type="term" value="F:DNA binding"/>
    <property type="evidence" value="ECO:0007669"/>
    <property type="project" value="UniProtKB-UniRule"/>
</dbReference>
<sequence length="1176" mass="128630">MTSAMDMGTAGPARGRQQSKSRMKLTRLRLHGFKSFVEATDFLIEPGLTGVVGPNGCGKSNLVEALRWAMGETSYKSLRAADMDAVIFSGSGNRPARNHAEVVMTIDNSDRSAPSSVNDSELLEVSRRIEREAGSVYRINGKDVRARDVQILFADAATGARSPALVHQGKIGEIIQARPDQRRRVLEDAAGVAGLHARRHEAELRLKAAETNLTRVEDVIGQLSSQIDGLKRQARQAIRYREVQAKVRKAEALLFHLRWLQANEDVAESGRTHDLAVREQAERVQHQAEAARIQAIRASELPALRENEARAAAGLQRLTNARDMLNREEQLAKERAAELDRRLTQFTADIVREQRQLSDADVAVERLGAEEETLKEEIKTRVETRSGADARVAEADAALVAAERTFSELTTALADLTARRRQIEANARTHAERLARIDREIANVGSDVERLDAETGSLADLETLAQATVAAQETLAQSASTVQTSEAAHVAARAKLDGSRSPVVEADKRVQRLETEAKTIAKLVTSETKNLWPSIIDGVSVAKGYEKALGAALGDDLDAPTDASAPMRWSNLGIMADDPALPDGIEALATHVNAPPELARRLAQIGVVSRERGAELVSRLKTGQRLVSTEGDLWRWDGFVAAAHAPTGAARRLAERARLADIEHEIEQARADASAKRQALEAAESELKFAAAAESAAREAARAAQRDADAARDRHAAAEREINRHAARRSALAEAQTRLAADRAEADGAHTVATQAIAELPASDETEAQLATARGAMDEKRQSAAQVRAEAQALAREAELADRRVQAIASERNEWQTRKNNATAQIATIEERTAEVQAEREQLEDAPALFAEKRRGIINEIETAEAARREAADALATAENLMAETDKAARATLEALSAAREATARAEERMEATRRRLEDIEREIRDMLEVEPHGVAAMAEVTPETELPEVTSVETDLEKLRRDRDRLGAVNLRAEEELREIETQHTGLTTERDDLVEAIKKLRTGIQSLNKEARERLLTSFETVNDHFKRLFTELFGGGQAELQLIESDDPLEAGLEIIAKPPGKKPQSLSLLSGGEQALTALALIFAVFLTNPSPICVLDEVDAPLDDHNVERFCNLLHEMTSSTETRFIIITHNPITMARMNRLFGVTMAERGVSQLVSVDLDGAMKVLDQNVA</sequence>
<evidence type="ECO:0000313" key="11">
    <source>
        <dbReference type="Proteomes" id="UP000254343"/>
    </source>
</evidence>
<dbReference type="GO" id="GO:0006260">
    <property type="term" value="P:DNA replication"/>
    <property type="evidence" value="ECO:0007669"/>
    <property type="project" value="UniProtKB-UniRule"/>
</dbReference>
<dbReference type="InterPro" id="IPR011890">
    <property type="entry name" value="SMC_prok"/>
</dbReference>
<organism evidence="10 11">
    <name type="scientific">Afipia felis</name>
    <name type="common">Cat scratch disease bacillus</name>
    <dbReference type="NCBI Taxonomy" id="1035"/>
    <lineage>
        <taxon>Bacteria</taxon>
        <taxon>Pseudomonadati</taxon>
        <taxon>Pseudomonadota</taxon>
        <taxon>Alphaproteobacteria</taxon>
        <taxon>Hyphomicrobiales</taxon>
        <taxon>Nitrobacteraceae</taxon>
        <taxon>Afipia</taxon>
    </lineage>
</organism>
<keyword evidence="6 7" id="KW-0238">DNA-binding</keyword>
<dbReference type="Gene3D" id="3.40.50.300">
    <property type="entry name" value="P-loop containing nucleotide triphosphate hydrolases"/>
    <property type="match status" value="2"/>
</dbReference>
<keyword evidence="5 7" id="KW-0175">Coiled coil</keyword>
<feature type="coiled-coil region" evidence="7">
    <location>
        <begin position="192"/>
        <end position="233"/>
    </location>
</feature>
<comment type="subcellular location">
    <subcellularLocation>
        <location evidence="1 7">Cytoplasm</location>
    </subcellularLocation>
</comment>
<dbReference type="HAMAP" id="MF_01894">
    <property type="entry name" value="Smc_prok"/>
    <property type="match status" value="1"/>
</dbReference>
<keyword evidence="4 7" id="KW-0067">ATP-binding</keyword>
<feature type="binding site" evidence="7">
    <location>
        <begin position="54"/>
        <end position="61"/>
    </location>
    <ligand>
        <name>ATP</name>
        <dbReference type="ChEBI" id="CHEBI:30616"/>
    </ligand>
</feature>
<accession>A0A380WA62</accession>
<proteinExistence type="inferred from homology"/>
<protein>
    <recommendedName>
        <fullName evidence="7">Chromosome partition protein Smc</fullName>
    </recommendedName>
</protein>
<dbReference type="InterPro" id="IPR024704">
    <property type="entry name" value="SMC"/>
</dbReference>
<feature type="coiled-coil region" evidence="7">
    <location>
        <begin position="315"/>
        <end position="356"/>
    </location>
</feature>
<dbReference type="Proteomes" id="UP000254343">
    <property type="component" value="Unassembled WGS sequence"/>
</dbReference>
<comment type="subunit">
    <text evidence="7">Homodimer.</text>
</comment>
<evidence type="ECO:0000313" key="10">
    <source>
        <dbReference type="EMBL" id="SUU85792.1"/>
    </source>
</evidence>
<name>A0A380WA62_AFIFE</name>
<evidence type="ECO:0000256" key="4">
    <source>
        <dbReference type="ARBA" id="ARBA00022840"/>
    </source>
</evidence>
<evidence type="ECO:0000259" key="9">
    <source>
        <dbReference type="Pfam" id="PF02463"/>
    </source>
</evidence>
<dbReference type="Pfam" id="PF02463">
    <property type="entry name" value="SMC_N"/>
    <property type="match status" value="1"/>
</dbReference>
<evidence type="ECO:0000256" key="2">
    <source>
        <dbReference type="ARBA" id="ARBA00022490"/>
    </source>
</evidence>
<dbReference type="GO" id="GO:0007059">
    <property type="term" value="P:chromosome segregation"/>
    <property type="evidence" value="ECO:0007669"/>
    <property type="project" value="UniProtKB-UniRule"/>
</dbReference>
<evidence type="ECO:0000256" key="1">
    <source>
        <dbReference type="ARBA" id="ARBA00004496"/>
    </source>
</evidence>
<feature type="coiled-coil region" evidence="7">
    <location>
        <begin position="399"/>
        <end position="454"/>
    </location>
</feature>
<dbReference type="InterPro" id="IPR003395">
    <property type="entry name" value="RecF/RecN/SMC_N"/>
</dbReference>
<dbReference type="InterPro" id="IPR027417">
    <property type="entry name" value="P-loop_NTPase"/>
</dbReference>
<feature type="domain" description="RecF/RecN/SMC N-terminal" evidence="9">
    <location>
        <begin position="25"/>
        <end position="1157"/>
    </location>
</feature>
<feature type="region of interest" description="Disordered" evidence="8">
    <location>
        <begin position="1"/>
        <end position="22"/>
    </location>
</feature>
<dbReference type="FunFam" id="3.40.50.300:FF:000901">
    <property type="entry name" value="Chromosome partition protein Smc"/>
    <property type="match status" value="1"/>
</dbReference>
<gene>
    <name evidence="7 10" type="primary">smc</name>
    <name evidence="10" type="ORF">NCTC12722_03009</name>
</gene>
<evidence type="ECO:0000256" key="5">
    <source>
        <dbReference type="ARBA" id="ARBA00023054"/>
    </source>
</evidence>
<keyword evidence="2 7" id="KW-0963">Cytoplasm</keyword>
<comment type="domain">
    <text evidence="7">Contains large globular domains required for ATP hydrolysis at each terminus and a third globular domain forming a flexible hinge near the middle of the molecule. These domains are separated by coiled-coil structures.</text>
</comment>
<evidence type="ECO:0000256" key="6">
    <source>
        <dbReference type="ARBA" id="ARBA00023125"/>
    </source>
</evidence>
<dbReference type="GO" id="GO:0016887">
    <property type="term" value="F:ATP hydrolysis activity"/>
    <property type="evidence" value="ECO:0007669"/>
    <property type="project" value="InterPro"/>
</dbReference>
<dbReference type="GO" id="GO:0007062">
    <property type="term" value="P:sister chromatid cohesion"/>
    <property type="evidence" value="ECO:0007669"/>
    <property type="project" value="InterPro"/>
</dbReference>
<comment type="similarity">
    <text evidence="7">Belongs to the SMC family.</text>
</comment>
<dbReference type="AlphaFoldDB" id="A0A380WA62"/>